<keyword evidence="1" id="KW-0812">Transmembrane</keyword>
<proteinExistence type="predicted"/>
<dbReference type="Proteomes" id="UP000675409">
    <property type="component" value="Unassembled WGS sequence"/>
</dbReference>
<reference evidence="2 3" key="1">
    <citation type="journal article" date="2021" name="Arch. Microbiol.">
        <title>Myceligenerans indicum sp. nov., an actinobacterium isolated from mangrove sediment of Sundarbans, India.</title>
        <authorList>
            <person name="Asha K."/>
            <person name="Bhadury P."/>
        </authorList>
    </citation>
    <scope>NUCLEOTIDE SEQUENCE [LARGE SCALE GENOMIC DNA]</scope>
    <source>
        <strain evidence="2 3">I2</strain>
    </source>
</reference>
<evidence type="ECO:0000313" key="2">
    <source>
        <dbReference type="EMBL" id="MBL0884836.1"/>
    </source>
</evidence>
<sequence>MRPSQHPSPAPTPLHLIVAGVAGGVGTTTVAAALARTLAAAMPGRVGLLDHDGGTLFARAGVWSDDLRWARPGTASVHVQCLGSAAAALQRVPPSTPGLVALVVAPWHKDGLRLAAGVVAGAAAVEPLILLDDVTRARDGQEPAVRSRLGLPYDRALAAPGALQDDRASHTVRTAVGRAADEVLRRAGSREPAVPHQG</sequence>
<dbReference type="RefSeq" id="WP_244666255.1">
    <property type="nucleotide sequence ID" value="NZ_JABBYC010000001.1"/>
</dbReference>
<gene>
    <name evidence="2" type="ORF">HGK34_00825</name>
</gene>
<dbReference type="EMBL" id="JABBYC010000001">
    <property type="protein sequence ID" value="MBL0884836.1"/>
    <property type="molecule type" value="Genomic_DNA"/>
</dbReference>
<dbReference type="Gene3D" id="3.40.50.300">
    <property type="entry name" value="P-loop containing nucleotide triphosphate hydrolases"/>
    <property type="match status" value="1"/>
</dbReference>
<keyword evidence="3" id="KW-1185">Reference proteome</keyword>
<keyword evidence="1" id="KW-0472">Membrane</keyword>
<dbReference type="InterPro" id="IPR027417">
    <property type="entry name" value="P-loop_NTPase"/>
</dbReference>
<name>A0ABS1LF21_9MICO</name>
<evidence type="ECO:0000313" key="3">
    <source>
        <dbReference type="Proteomes" id="UP000675409"/>
    </source>
</evidence>
<evidence type="ECO:0000256" key="1">
    <source>
        <dbReference type="SAM" id="Phobius"/>
    </source>
</evidence>
<comment type="caution">
    <text evidence="2">The sequence shown here is derived from an EMBL/GenBank/DDBJ whole genome shotgun (WGS) entry which is preliminary data.</text>
</comment>
<feature type="transmembrane region" description="Helical" evidence="1">
    <location>
        <begin position="12"/>
        <end position="35"/>
    </location>
</feature>
<accession>A0ABS1LF21</accession>
<keyword evidence="1" id="KW-1133">Transmembrane helix</keyword>
<protein>
    <recommendedName>
        <fullName evidence="4">CobQ/CobB/MinD/ParA nucleotide binding domain-containing protein</fullName>
    </recommendedName>
</protein>
<dbReference type="SUPFAM" id="SSF52540">
    <property type="entry name" value="P-loop containing nucleoside triphosphate hydrolases"/>
    <property type="match status" value="1"/>
</dbReference>
<organism evidence="2 3">
    <name type="scientific">Myceligenerans indicum</name>
    <dbReference type="NCBI Taxonomy" id="2593663"/>
    <lineage>
        <taxon>Bacteria</taxon>
        <taxon>Bacillati</taxon>
        <taxon>Actinomycetota</taxon>
        <taxon>Actinomycetes</taxon>
        <taxon>Micrococcales</taxon>
        <taxon>Promicromonosporaceae</taxon>
        <taxon>Myceligenerans</taxon>
    </lineage>
</organism>
<evidence type="ECO:0008006" key="4">
    <source>
        <dbReference type="Google" id="ProtNLM"/>
    </source>
</evidence>